<sequence length="236" mass="25537">MKYILTLSALASAVLAHGGVTGYKFGSTYVKGFTPYNDASKQKTIQRQWSTFNPIEQPNSPSMACNTPGTLAAESQSVAAGSQVQAQWNNGYSHDIGPIVVWMTECPSHACTPSAAKWFKIDESGLLSGTLPKGNWASGKMIKANYTWTFDIPKALKAGDYLLRTESIAMHSTAPQFYMECAQLKVTGSGMATPPANYRASIPGVYALSDPAWSQPVWARQQETSFKVPGPSVWKA</sequence>
<keyword evidence="4 5" id="KW-1015">Disulfide bond</keyword>
<evidence type="ECO:0000256" key="3">
    <source>
        <dbReference type="ARBA" id="ARBA00022525"/>
    </source>
</evidence>
<evidence type="ECO:0000256" key="5">
    <source>
        <dbReference type="RuleBase" id="RU368122"/>
    </source>
</evidence>
<dbReference type="EC" id="1.14.99.56" evidence="5"/>
<feature type="signal peptide" evidence="6">
    <location>
        <begin position="1"/>
        <end position="16"/>
    </location>
</feature>
<name>A0A6A6U6K8_9PEZI</name>
<dbReference type="Gene3D" id="2.70.50.70">
    <property type="match status" value="1"/>
</dbReference>
<keyword evidence="8" id="KW-0378">Hydrolase</keyword>
<keyword evidence="5" id="KW-0119">Carbohydrate metabolism</keyword>
<dbReference type="InterPro" id="IPR049892">
    <property type="entry name" value="AA9"/>
</dbReference>
<evidence type="ECO:0000256" key="1">
    <source>
        <dbReference type="ARBA" id="ARBA00001973"/>
    </source>
</evidence>
<organism evidence="8 9">
    <name type="scientific">Microthyrium microscopicum</name>
    <dbReference type="NCBI Taxonomy" id="703497"/>
    <lineage>
        <taxon>Eukaryota</taxon>
        <taxon>Fungi</taxon>
        <taxon>Dikarya</taxon>
        <taxon>Ascomycota</taxon>
        <taxon>Pezizomycotina</taxon>
        <taxon>Dothideomycetes</taxon>
        <taxon>Dothideomycetes incertae sedis</taxon>
        <taxon>Microthyriales</taxon>
        <taxon>Microthyriaceae</taxon>
        <taxon>Microthyrium</taxon>
    </lineage>
</organism>
<feature type="chain" id="PRO_5025579443" description="AA9 family lytic polysaccharide monooxygenase" evidence="6">
    <location>
        <begin position="17"/>
        <end position="236"/>
    </location>
</feature>
<comment type="function">
    <text evidence="5">Lytic polysaccharide monooxygenase (LMPO) that depolymerizes crystalline and amorphous polysaccharides via the oxidation of scissile alpha- or beta-(1-4)-glycosidic bonds, yielding C1 and/or C4 oxidation products. Catalysis by LPMOs requires the reduction of the active-site copper from Cu(II) to Cu(I) by a reducing agent and H(2)O(2) or O(2) as a cosubstrate.</text>
</comment>
<evidence type="ECO:0000313" key="8">
    <source>
        <dbReference type="EMBL" id="KAF2667889.1"/>
    </source>
</evidence>
<dbReference type="EMBL" id="MU004237">
    <property type="protein sequence ID" value="KAF2667889.1"/>
    <property type="molecule type" value="Genomic_DNA"/>
</dbReference>
<accession>A0A6A6U6K8</accession>
<dbReference type="GO" id="GO:0008810">
    <property type="term" value="F:cellulase activity"/>
    <property type="evidence" value="ECO:0007669"/>
    <property type="project" value="UniProtKB-UniRule"/>
</dbReference>
<dbReference type="PANTHER" id="PTHR33353:SF19">
    <property type="entry name" value="GLYCOSYLHYDROLASE FAMILY 61-8 PROTEIN"/>
    <property type="match status" value="1"/>
</dbReference>
<dbReference type="OrthoDB" id="4849160at2759"/>
<dbReference type="Pfam" id="PF03443">
    <property type="entry name" value="AA9"/>
    <property type="match status" value="1"/>
</dbReference>
<keyword evidence="6" id="KW-0732">Signal</keyword>
<comment type="subcellular location">
    <subcellularLocation>
        <location evidence="2 5">Secreted</location>
    </subcellularLocation>
</comment>
<keyword evidence="5" id="KW-0136">Cellulose degradation</keyword>
<dbReference type="PANTHER" id="PTHR33353">
    <property type="entry name" value="PUTATIVE (AFU_ORTHOLOGUE AFUA_1G12560)-RELATED"/>
    <property type="match status" value="1"/>
</dbReference>
<evidence type="ECO:0000313" key="9">
    <source>
        <dbReference type="Proteomes" id="UP000799302"/>
    </source>
</evidence>
<dbReference type="AlphaFoldDB" id="A0A6A6U6K8"/>
<evidence type="ECO:0000259" key="7">
    <source>
        <dbReference type="Pfam" id="PF03443"/>
    </source>
</evidence>
<keyword evidence="3 5" id="KW-0964">Secreted</keyword>
<comment type="catalytic activity">
    <reaction evidence="5">
        <text>[(1-&gt;4)-beta-D-glucosyl]n+m + reduced acceptor + O2 = 4-dehydro-beta-D-glucosyl-[(1-&gt;4)-beta-D-glucosyl]n-1 + [(1-&gt;4)-beta-D-glucosyl]m + acceptor + H2O.</text>
        <dbReference type="EC" id="1.14.99.56"/>
    </reaction>
</comment>
<keyword evidence="5" id="KW-0624">Polysaccharide degradation</keyword>
<evidence type="ECO:0000256" key="6">
    <source>
        <dbReference type="SAM" id="SignalP"/>
    </source>
</evidence>
<protein>
    <recommendedName>
        <fullName evidence="5">AA9 family lytic polysaccharide monooxygenase</fullName>
        <ecNumber evidence="5">1.14.99.56</ecNumber>
    </recommendedName>
    <alternativeName>
        <fullName evidence="5">Endo-beta-1,4-glucanase</fullName>
    </alternativeName>
    <alternativeName>
        <fullName evidence="5">Glycosyl hydrolase 61 family protein</fullName>
    </alternativeName>
</protein>
<keyword evidence="9" id="KW-1185">Reference proteome</keyword>
<evidence type="ECO:0000256" key="4">
    <source>
        <dbReference type="ARBA" id="ARBA00023157"/>
    </source>
</evidence>
<reference evidence="8" key="1">
    <citation type="journal article" date="2020" name="Stud. Mycol.">
        <title>101 Dothideomycetes genomes: a test case for predicting lifestyles and emergence of pathogens.</title>
        <authorList>
            <person name="Haridas S."/>
            <person name="Albert R."/>
            <person name="Binder M."/>
            <person name="Bloem J."/>
            <person name="Labutti K."/>
            <person name="Salamov A."/>
            <person name="Andreopoulos B."/>
            <person name="Baker S."/>
            <person name="Barry K."/>
            <person name="Bills G."/>
            <person name="Bluhm B."/>
            <person name="Cannon C."/>
            <person name="Castanera R."/>
            <person name="Culley D."/>
            <person name="Daum C."/>
            <person name="Ezra D."/>
            <person name="Gonzalez J."/>
            <person name="Henrissat B."/>
            <person name="Kuo A."/>
            <person name="Liang C."/>
            <person name="Lipzen A."/>
            <person name="Lutzoni F."/>
            <person name="Magnuson J."/>
            <person name="Mondo S."/>
            <person name="Nolan M."/>
            <person name="Ohm R."/>
            <person name="Pangilinan J."/>
            <person name="Park H.-J."/>
            <person name="Ramirez L."/>
            <person name="Alfaro M."/>
            <person name="Sun H."/>
            <person name="Tritt A."/>
            <person name="Yoshinaga Y."/>
            <person name="Zwiers L.-H."/>
            <person name="Turgeon B."/>
            <person name="Goodwin S."/>
            <person name="Spatafora J."/>
            <person name="Crous P."/>
            <person name="Grigoriev I."/>
        </authorList>
    </citation>
    <scope>NUCLEOTIDE SEQUENCE</scope>
    <source>
        <strain evidence="8">CBS 115976</strain>
    </source>
</reference>
<evidence type="ECO:0000256" key="2">
    <source>
        <dbReference type="ARBA" id="ARBA00004613"/>
    </source>
</evidence>
<dbReference type="GO" id="GO:0030245">
    <property type="term" value="P:cellulose catabolic process"/>
    <property type="evidence" value="ECO:0007669"/>
    <property type="project" value="UniProtKB-UniRule"/>
</dbReference>
<dbReference type="CDD" id="cd21175">
    <property type="entry name" value="LPMO_AA9"/>
    <property type="match status" value="1"/>
</dbReference>
<dbReference type="GO" id="GO:0005576">
    <property type="term" value="C:extracellular region"/>
    <property type="evidence" value="ECO:0007669"/>
    <property type="project" value="UniProtKB-SubCell"/>
</dbReference>
<proteinExistence type="predicted"/>
<gene>
    <name evidence="8" type="ORF">BT63DRAFT_375014</name>
</gene>
<comment type="domain">
    <text evidence="5">Has a modular structure: an endo-beta-1,4-glucanase catalytic module at the N-terminus, a linker rich in serines and threonines, and a C-terminal carbohydrate-binding module (CBM).</text>
</comment>
<comment type="cofactor">
    <cofactor evidence="1">
        <name>Cu(2+)</name>
        <dbReference type="ChEBI" id="CHEBI:29036"/>
    </cofactor>
</comment>
<dbReference type="Proteomes" id="UP000799302">
    <property type="component" value="Unassembled WGS sequence"/>
</dbReference>
<dbReference type="GO" id="GO:0030248">
    <property type="term" value="F:cellulose binding"/>
    <property type="evidence" value="ECO:0007669"/>
    <property type="project" value="UniProtKB-UniRule"/>
</dbReference>
<feature type="domain" description="Auxiliary Activity family 9 catalytic" evidence="7">
    <location>
        <begin position="17"/>
        <end position="220"/>
    </location>
</feature>
<dbReference type="InterPro" id="IPR005103">
    <property type="entry name" value="AA9_LPMO"/>
</dbReference>